<dbReference type="InterPro" id="IPR016181">
    <property type="entry name" value="Acyl_CoA_acyltransferase"/>
</dbReference>
<dbReference type="Gene3D" id="3.40.630.30">
    <property type="match status" value="1"/>
</dbReference>
<evidence type="ECO:0000313" key="4">
    <source>
        <dbReference type="EMBL" id="VAX22167.1"/>
    </source>
</evidence>
<evidence type="ECO:0000256" key="2">
    <source>
        <dbReference type="ARBA" id="ARBA00023315"/>
    </source>
</evidence>
<dbReference type="GO" id="GO:0008080">
    <property type="term" value="F:N-acetyltransferase activity"/>
    <property type="evidence" value="ECO:0007669"/>
    <property type="project" value="InterPro"/>
</dbReference>
<dbReference type="EMBL" id="UOGC01000134">
    <property type="protein sequence ID" value="VAX22167.1"/>
    <property type="molecule type" value="Genomic_DNA"/>
</dbReference>
<dbReference type="NCBIfam" id="NF005840">
    <property type="entry name" value="PRK07757.1"/>
    <property type="match status" value="1"/>
</dbReference>
<accession>A0A3B1D051</accession>
<sequence length="164" mass="18462">MSDTKNRQTDELNGIFRPALLKDAKTIQALVMVYADQKLMLPRSLNEIYETIRHYTLYEEGGEILGVCGLSILWEDLAEVRALSVKPGHTGKGIGRQLALKAIDEAKRLGAPKVLTLTYVPDFFTKLGFTVVDKNELPHKIWGDCVRCHKFPDCDETSMIFHIG</sequence>
<keyword evidence="1 4" id="KW-0808">Transferase</keyword>
<dbReference type="AlphaFoldDB" id="A0A3B1D051"/>
<dbReference type="Pfam" id="PF00583">
    <property type="entry name" value="Acetyltransf_1"/>
    <property type="match status" value="1"/>
</dbReference>
<dbReference type="PANTHER" id="PTHR43626">
    <property type="entry name" value="ACYL-COA N-ACYLTRANSFERASE"/>
    <property type="match status" value="1"/>
</dbReference>
<keyword evidence="2" id="KW-0012">Acyltransferase</keyword>
<gene>
    <name evidence="4" type="ORF">MNBD_NITROSPINAE01-506</name>
</gene>
<proteinExistence type="predicted"/>
<dbReference type="GO" id="GO:0005737">
    <property type="term" value="C:cytoplasm"/>
    <property type="evidence" value="ECO:0007669"/>
    <property type="project" value="TreeGrafter"/>
</dbReference>
<reference evidence="4" key="1">
    <citation type="submission" date="2018-06" db="EMBL/GenBank/DDBJ databases">
        <authorList>
            <person name="Zhirakovskaya E."/>
        </authorList>
    </citation>
    <scope>NUCLEOTIDE SEQUENCE</scope>
</reference>
<dbReference type="InterPro" id="IPR045039">
    <property type="entry name" value="NSI-like"/>
</dbReference>
<dbReference type="PROSITE" id="PS51186">
    <property type="entry name" value="GNAT"/>
    <property type="match status" value="1"/>
</dbReference>
<dbReference type="CDD" id="cd04301">
    <property type="entry name" value="NAT_SF"/>
    <property type="match status" value="1"/>
</dbReference>
<name>A0A3B1D051_9ZZZZ</name>
<protein>
    <submittedName>
        <fullName evidence="4">Acetyltransferase, GNAT family</fullName>
    </submittedName>
</protein>
<dbReference type="PANTHER" id="PTHR43626:SF4">
    <property type="entry name" value="GCN5-RELATED N-ACETYLTRANSFERASE 2, CHLOROPLASTIC"/>
    <property type="match status" value="1"/>
</dbReference>
<dbReference type="SUPFAM" id="SSF55729">
    <property type="entry name" value="Acyl-CoA N-acyltransferases (Nat)"/>
    <property type="match status" value="1"/>
</dbReference>
<evidence type="ECO:0000256" key="1">
    <source>
        <dbReference type="ARBA" id="ARBA00022679"/>
    </source>
</evidence>
<feature type="domain" description="N-acetyltransferase" evidence="3">
    <location>
        <begin position="14"/>
        <end position="152"/>
    </location>
</feature>
<evidence type="ECO:0000259" key="3">
    <source>
        <dbReference type="PROSITE" id="PS51186"/>
    </source>
</evidence>
<dbReference type="InterPro" id="IPR000182">
    <property type="entry name" value="GNAT_dom"/>
</dbReference>
<organism evidence="4">
    <name type="scientific">hydrothermal vent metagenome</name>
    <dbReference type="NCBI Taxonomy" id="652676"/>
    <lineage>
        <taxon>unclassified sequences</taxon>
        <taxon>metagenomes</taxon>
        <taxon>ecological metagenomes</taxon>
    </lineage>
</organism>